<evidence type="ECO:0000313" key="1">
    <source>
        <dbReference type="EMBL" id="PWQ92764.1"/>
    </source>
</evidence>
<reference evidence="1 2" key="1">
    <citation type="submission" date="2018-05" db="EMBL/GenBank/DDBJ databases">
        <title>Leucothrix arctica sp. nov., isolated from Arctic seawater.</title>
        <authorList>
            <person name="Choi A."/>
            <person name="Baek K."/>
        </authorList>
    </citation>
    <scope>NUCLEOTIDE SEQUENCE [LARGE SCALE GENOMIC DNA]</scope>
    <source>
        <strain evidence="1 2">JCM 18388</strain>
    </source>
</reference>
<dbReference type="InterPro" id="IPR036280">
    <property type="entry name" value="Multihaem_cyt_sf"/>
</dbReference>
<keyword evidence="2" id="KW-1185">Reference proteome</keyword>
<dbReference type="EMBL" id="QGKM01000076">
    <property type="protein sequence ID" value="PWQ92764.1"/>
    <property type="molecule type" value="Genomic_DNA"/>
</dbReference>
<proteinExistence type="predicted"/>
<dbReference type="Proteomes" id="UP000245539">
    <property type="component" value="Unassembled WGS sequence"/>
</dbReference>
<organism evidence="1 2">
    <name type="scientific">Leucothrix pacifica</name>
    <dbReference type="NCBI Taxonomy" id="1247513"/>
    <lineage>
        <taxon>Bacteria</taxon>
        <taxon>Pseudomonadati</taxon>
        <taxon>Pseudomonadota</taxon>
        <taxon>Gammaproteobacteria</taxon>
        <taxon>Thiotrichales</taxon>
        <taxon>Thiotrichaceae</taxon>
        <taxon>Leucothrix</taxon>
    </lineage>
</organism>
<evidence type="ECO:0000313" key="2">
    <source>
        <dbReference type="Proteomes" id="UP000245539"/>
    </source>
</evidence>
<gene>
    <name evidence="1" type="ORF">DKW60_19340</name>
</gene>
<name>A0A317C2B6_9GAMM</name>
<sequence>MVFLLAGCDSKPPALMPAVKQFQTEEQKVLHIADMRTNHMHRLTHKRDETMYQGIRTTKHSFNACIDCHVPAPTVSKVVKHTDEEHFCVTCHIEVAVKLDCFQCHADRPALETAEVVKP</sequence>
<dbReference type="AlphaFoldDB" id="A0A317C2B6"/>
<accession>A0A317C2B6</accession>
<comment type="caution">
    <text evidence="1">The sequence shown here is derived from an EMBL/GenBank/DDBJ whole genome shotgun (WGS) entry which is preliminary data.</text>
</comment>
<dbReference type="SUPFAM" id="SSF48695">
    <property type="entry name" value="Multiheme cytochromes"/>
    <property type="match status" value="1"/>
</dbReference>
<protein>
    <submittedName>
        <fullName evidence="1">Uncharacterized protein</fullName>
    </submittedName>
</protein>